<feature type="compositionally biased region" description="Basic and acidic residues" evidence="12">
    <location>
        <begin position="270"/>
        <end position="289"/>
    </location>
</feature>
<feature type="compositionally biased region" description="Polar residues" evidence="12">
    <location>
        <begin position="1478"/>
        <end position="1489"/>
    </location>
</feature>
<dbReference type="CDD" id="cd18793">
    <property type="entry name" value="SF2_C_SNF"/>
    <property type="match status" value="1"/>
</dbReference>
<feature type="coiled-coil region" evidence="11">
    <location>
        <begin position="1883"/>
        <end position="1910"/>
    </location>
</feature>
<comment type="subcellular location">
    <subcellularLocation>
        <location evidence="1">Nucleus</location>
    </subcellularLocation>
</comment>
<dbReference type="InterPro" id="IPR027417">
    <property type="entry name" value="P-loop_NTPase"/>
</dbReference>
<feature type="domain" description="PHD-type" evidence="14">
    <location>
        <begin position="552"/>
        <end position="601"/>
    </location>
</feature>
<feature type="compositionally biased region" description="Polar residues" evidence="12">
    <location>
        <begin position="2482"/>
        <end position="2499"/>
    </location>
</feature>
<feature type="compositionally biased region" description="Low complexity" evidence="12">
    <location>
        <begin position="2065"/>
        <end position="2074"/>
    </location>
</feature>
<keyword evidence="5 10" id="KW-0863">Zinc-finger</keyword>
<dbReference type="InterPro" id="IPR016197">
    <property type="entry name" value="Chromo-like_dom_sf"/>
</dbReference>
<evidence type="ECO:0000256" key="3">
    <source>
        <dbReference type="ARBA" id="ARBA00022737"/>
    </source>
</evidence>
<dbReference type="SUPFAM" id="SSF52540">
    <property type="entry name" value="P-loop containing nucleoside triphosphate hydrolases"/>
    <property type="match status" value="2"/>
</dbReference>
<evidence type="ECO:0000256" key="6">
    <source>
        <dbReference type="ARBA" id="ARBA00022801"/>
    </source>
</evidence>
<evidence type="ECO:0000256" key="9">
    <source>
        <dbReference type="ARBA" id="ARBA00023242"/>
    </source>
</evidence>
<dbReference type="Proteomes" id="UP001497512">
    <property type="component" value="Chromosome 8"/>
</dbReference>
<keyword evidence="4" id="KW-0547">Nucleotide-binding</keyword>
<dbReference type="PROSITE" id="PS01359">
    <property type="entry name" value="ZF_PHD_1"/>
    <property type="match status" value="1"/>
</dbReference>
<gene>
    <name evidence="16" type="ORF">CSSPTR1EN2_LOCUS21822</name>
</gene>
<feature type="region of interest" description="Disordered" evidence="12">
    <location>
        <begin position="2403"/>
        <end position="2436"/>
    </location>
</feature>
<feature type="domain" description="Helicase ATP-binding" evidence="15">
    <location>
        <begin position="784"/>
        <end position="953"/>
    </location>
</feature>
<dbReference type="PROSITE" id="PS50013">
    <property type="entry name" value="CHROMO_2"/>
    <property type="match status" value="2"/>
</dbReference>
<keyword evidence="11" id="KW-0175">Coiled coil</keyword>
<dbReference type="PROSITE" id="PS50016">
    <property type="entry name" value="ZF_PHD_2"/>
    <property type="match status" value="1"/>
</dbReference>
<feature type="compositionally biased region" description="Polar residues" evidence="12">
    <location>
        <begin position="1411"/>
        <end position="1428"/>
    </location>
</feature>
<dbReference type="InterPro" id="IPR009463">
    <property type="entry name" value="DUF1087"/>
</dbReference>
<dbReference type="InterPro" id="IPR023780">
    <property type="entry name" value="Chromo_domain"/>
</dbReference>
<feature type="region of interest" description="Disordered" evidence="12">
    <location>
        <begin position="252"/>
        <end position="306"/>
    </location>
</feature>
<feature type="region of interest" description="Disordered" evidence="12">
    <location>
        <begin position="103"/>
        <end position="124"/>
    </location>
</feature>
<dbReference type="Pfam" id="PF06465">
    <property type="entry name" value="DUF1087"/>
    <property type="match status" value="1"/>
</dbReference>
<evidence type="ECO:0000313" key="16">
    <source>
        <dbReference type="EMBL" id="CAK9233909.1"/>
    </source>
</evidence>
<feature type="region of interest" description="Disordered" evidence="12">
    <location>
        <begin position="1668"/>
        <end position="1735"/>
    </location>
</feature>
<feature type="coiled-coil region" evidence="11">
    <location>
        <begin position="2279"/>
        <end position="2306"/>
    </location>
</feature>
<evidence type="ECO:0000256" key="5">
    <source>
        <dbReference type="ARBA" id="ARBA00022771"/>
    </source>
</evidence>
<keyword evidence="8" id="KW-0067">ATP-binding</keyword>
<dbReference type="CDD" id="cd15532">
    <property type="entry name" value="PHD2_CHD_II"/>
    <property type="match status" value="1"/>
</dbReference>
<feature type="compositionally biased region" description="Polar residues" evidence="12">
    <location>
        <begin position="1775"/>
        <end position="1784"/>
    </location>
</feature>
<evidence type="ECO:0000256" key="8">
    <source>
        <dbReference type="ARBA" id="ARBA00022840"/>
    </source>
</evidence>
<dbReference type="SUPFAM" id="SSF54160">
    <property type="entry name" value="Chromo domain-like"/>
    <property type="match status" value="2"/>
</dbReference>
<dbReference type="InterPro" id="IPR011011">
    <property type="entry name" value="Znf_FYVE_PHD"/>
</dbReference>
<evidence type="ECO:0000256" key="1">
    <source>
        <dbReference type="ARBA" id="ARBA00004123"/>
    </source>
</evidence>
<dbReference type="Gene3D" id="3.30.40.10">
    <property type="entry name" value="Zinc/RING finger domain, C3HC4 (zinc finger)"/>
    <property type="match status" value="1"/>
</dbReference>
<dbReference type="InterPro" id="IPR013083">
    <property type="entry name" value="Znf_RING/FYVE/PHD"/>
</dbReference>
<dbReference type="Pfam" id="PF00176">
    <property type="entry name" value="SNF2-rel_dom"/>
    <property type="match status" value="1"/>
</dbReference>
<feature type="region of interest" description="Disordered" evidence="12">
    <location>
        <begin position="521"/>
        <end position="541"/>
    </location>
</feature>
<dbReference type="PANTHER" id="PTHR45623:SF13">
    <property type="entry name" value="HELICASE PROTEIN MOM1"/>
    <property type="match status" value="1"/>
</dbReference>
<dbReference type="PANTHER" id="PTHR45623">
    <property type="entry name" value="CHROMODOMAIN-HELICASE-DNA-BINDING PROTEIN 3-RELATED-RELATED"/>
    <property type="match status" value="1"/>
</dbReference>
<dbReference type="Gene3D" id="3.40.50.300">
    <property type="entry name" value="P-loop containing nucleotide triphosphate hydrolases"/>
    <property type="match status" value="1"/>
</dbReference>
<feature type="region of interest" description="Disordered" evidence="12">
    <location>
        <begin position="1753"/>
        <end position="1784"/>
    </location>
</feature>
<feature type="compositionally biased region" description="Low complexity" evidence="12">
    <location>
        <begin position="1674"/>
        <end position="1684"/>
    </location>
</feature>
<dbReference type="Pfam" id="PF00385">
    <property type="entry name" value="Chromo"/>
    <property type="match status" value="1"/>
</dbReference>
<dbReference type="PROSITE" id="PS51192">
    <property type="entry name" value="HELICASE_ATP_BIND_1"/>
    <property type="match status" value="1"/>
</dbReference>
<keyword evidence="3" id="KW-0677">Repeat</keyword>
<feature type="region of interest" description="Disordered" evidence="12">
    <location>
        <begin position="2040"/>
        <end position="2074"/>
    </location>
</feature>
<dbReference type="SMART" id="SM01147">
    <property type="entry name" value="DUF1087"/>
    <property type="match status" value="1"/>
</dbReference>
<dbReference type="InterPro" id="IPR056882">
    <property type="entry name" value="MOM1_dom"/>
</dbReference>
<dbReference type="Pfam" id="PF00271">
    <property type="entry name" value="Helicase_C"/>
    <property type="match status" value="1"/>
</dbReference>
<dbReference type="Pfam" id="PF25029">
    <property type="entry name" value="MOM1"/>
    <property type="match status" value="1"/>
</dbReference>
<dbReference type="InterPro" id="IPR001650">
    <property type="entry name" value="Helicase_C-like"/>
</dbReference>
<dbReference type="InterPro" id="IPR000953">
    <property type="entry name" value="Chromo/chromo_shadow_dom"/>
</dbReference>
<evidence type="ECO:0000256" key="10">
    <source>
        <dbReference type="PROSITE-ProRule" id="PRU00146"/>
    </source>
</evidence>
<evidence type="ECO:0000259" key="14">
    <source>
        <dbReference type="PROSITE" id="PS50016"/>
    </source>
</evidence>
<feature type="compositionally biased region" description="Basic and acidic residues" evidence="12">
    <location>
        <begin position="104"/>
        <end position="116"/>
    </location>
</feature>
<dbReference type="InterPro" id="IPR019787">
    <property type="entry name" value="Znf_PHD-finger"/>
</dbReference>
<dbReference type="SMART" id="SM00298">
    <property type="entry name" value="CHROMO"/>
    <property type="match status" value="2"/>
</dbReference>
<keyword evidence="6" id="KW-0378">Hydrolase</keyword>
<feature type="domain" description="Chromo" evidence="13">
    <location>
        <begin position="600"/>
        <end position="660"/>
    </location>
</feature>
<feature type="domain" description="Chromo" evidence="13">
    <location>
        <begin position="675"/>
        <end position="712"/>
    </location>
</feature>
<evidence type="ECO:0000256" key="12">
    <source>
        <dbReference type="SAM" id="MobiDB-lite"/>
    </source>
</evidence>
<evidence type="ECO:0000259" key="13">
    <source>
        <dbReference type="PROSITE" id="PS50013"/>
    </source>
</evidence>
<evidence type="ECO:0000256" key="7">
    <source>
        <dbReference type="ARBA" id="ARBA00022833"/>
    </source>
</evidence>
<feature type="compositionally biased region" description="Polar residues" evidence="12">
    <location>
        <begin position="1755"/>
        <end position="1767"/>
    </location>
</feature>
<accession>A0ABP0V1E8</accession>
<reference evidence="16" key="1">
    <citation type="submission" date="2024-02" db="EMBL/GenBank/DDBJ databases">
        <authorList>
            <consortium name="ELIXIR-Norway"/>
            <consortium name="Elixir Norway"/>
        </authorList>
    </citation>
    <scope>NUCLEOTIDE SEQUENCE</scope>
</reference>
<dbReference type="InterPro" id="IPR014001">
    <property type="entry name" value="Helicase_ATP-bd"/>
</dbReference>
<dbReference type="InterPro" id="IPR038718">
    <property type="entry name" value="SNF2-like_sf"/>
</dbReference>
<protein>
    <submittedName>
        <fullName evidence="16">Uncharacterized protein</fullName>
    </submittedName>
</protein>
<keyword evidence="2" id="KW-0479">Metal-binding</keyword>
<feature type="region of interest" description="Disordered" evidence="12">
    <location>
        <begin position="1378"/>
        <end position="1489"/>
    </location>
</feature>
<dbReference type="Gene3D" id="3.40.50.10810">
    <property type="entry name" value="Tandem AAA-ATPase domain"/>
    <property type="match status" value="1"/>
</dbReference>
<dbReference type="SMART" id="SM00249">
    <property type="entry name" value="PHD"/>
    <property type="match status" value="1"/>
</dbReference>
<feature type="region of interest" description="Disordered" evidence="12">
    <location>
        <begin position="214"/>
        <end position="234"/>
    </location>
</feature>
<keyword evidence="9" id="KW-0539">Nucleus</keyword>
<keyword evidence="17" id="KW-1185">Reference proteome</keyword>
<proteinExistence type="predicted"/>
<dbReference type="EMBL" id="OZ019900">
    <property type="protein sequence ID" value="CAK9233909.1"/>
    <property type="molecule type" value="Genomic_DNA"/>
</dbReference>
<dbReference type="Gene3D" id="2.40.50.40">
    <property type="match status" value="2"/>
</dbReference>
<evidence type="ECO:0000256" key="11">
    <source>
        <dbReference type="SAM" id="Coils"/>
    </source>
</evidence>
<feature type="compositionally biased region" description="Polar residues" evidence="12">
    <location>
        <begin position="1712"/>
        <end position="1730"/>
    </location>
</feature>
<organism evidence="16 17">
    <name type="scientific">Sphagnum troendelagicum</name>
    <dbReference type="NCBI Taxonomy" id="128251"/>
    <lineage>
        <taxon>Eukaryota</taxon>
        <taxon>Viridiplantae</taxon>
        <taxon>Streptophyta</taxon>
        <taxon>Embryophyta</taxon>
        <taxon>Bryophyta</taxon>
        <taxon>Sphagnophytina</taxon>
        <taxon>Sphagnopsida</taxon>
        <taxon>Sphagnales</taxon>
        <taxon>Sphagnaceae</taxon>
        <taxon>Sphagnum</taxon>
    </lineage>
</organism>
<feature type="compositionally biased region" description="Basic and acidic residues" evidence="12">
    <location>
        <begin position="1447"/>
        <end position="1463"/>
    </location>
</feature>
<evidence type="ECO:0000256" key="4">
    <source>
        <dbReference type="ARBA" id="ARBA00022741"/>
    </source>
</evidence>
<keyword evidence="7" id="KW-0862">Zinc</keyword>
<dbReference type="InterPro" id="IPR001965">
    <property type="entry name" value="Znf_PHD"/>
</dbReference>
<dbReference type="InterPro" id="IPR019786">
    <property type="entry name" value="Zinc_finger_PHD-type_CS"/>
</dbReference>
<evidence type="ECO:0000256" key="2">
    <source>
        <dbReference type="ARBA" id="ARBA00022723"/>
    </source>
</evidence>
<dbReference type="SUPFAM" id="SSF57903">
    <property type="entry name" value="FYVE/PHD zinc finger"/>
    <property type="match status" value="1"/>
</dbReference>
<dbReference type="Pfam" id="PF00628">
    <property type="entry name" value="PHD"/>
    <property type="match status" value="1"/>
</dbReference>
<evidence type="ECO:0000259" key="15">
    <source>
        <dbReference type="PROSITE" id="PS51192"/>
    </source>
</evidence>
<evidence type="ECO:0000313" key="17">
    <source>
        <dbReference type="Proteomes" id="UP001497512"/>
    </source>
</evidence>
<name>A0ABP0V1E8_9BRYO</name>
<sequence>MDVDVPKWRGEIIAGWKGDEDEVVNIDDEDGGLGEYSDSTGLHKQDASHTTENGGLELASILTFGNRKEDNVSLEPWNEGALFQAHHVVTSSELRSQSQCHSHGHCEAASTEKDNPSRNGTEVGGKRMCMEMEPSSLIQNKRERLSTMTPHIKILAAREEGIKKCGGNKCEVSDAKIDHLQQLGGENQQQRGSSKSWVARGNTSEELLVAATESGRQQLGHDDHVKDGTPSPRTPCRVVNKVLITEHQLLNDVHEGGDFPGLGESEQDDDRGKKQMEFEHKSKQSRQNEQHQSGAEGGRNLEVQNKGDAAFENQVGMKRMRESRGRVQERNVREKTKFAKECYAAQHVHERLPVDIEILPQKRIVVYDTLKKELELSDGGVLRIDPESLGKIFKKSSIGPMPRECIQELGTEKVRSRFPRRGRSSKGLDFTTLDQNCEFAKRLKDTWIREYDEESFVNMLRMRFVAACLMEESGSPVNWAADLSRELGGKIRDISSGKSLGLSAFDHRVLLKILESTKEEEGRKSSAARGEAAREHVESSGEESTMDWMEYNHLCQKCNFGGELLLCDGRGCQAVYHKDCLDPPLEAVPAGEWYCPQCEFKHDKVNNSELRERYHGSKLELEGEWEYLVQWKSRSHAHNKWLPEAELIKLGPKELARFRKSLVQGQVDKWNPGWAQPERVIKRRQVTDGGICRVEWLVKWTGLGYEQCTWEPADAGILASPDMSKLFLAYEQWTKAAIDRISCKRIDEADRLHNKPLLNLDKQPDWILSGHITLTQLDALNQLREWWHNRMNGILVDEGSQEKMVTTILFIYSLVEDFRVVRPTLIVVHVGLLSSWEQELRLWAPKLNLVSYATKNEEARDVIRRVEFNLPGGPFKPDIVLTTFEVLNADMEVLEKVDWEVLIVDEARRPRPQKAFRAFCQLSSVFRLLLLSESLKMTVEELSQCIAFLEPEKSDVMYGQEGALIAELQQQLRGRLREYTPTTPLAEYWVPVELTHVHLRQYCDILVKNFPALSRNRRDQCSTQIQTVVTKLRQSCNHPFLADATLEAQIGPGLTPREILEAHIQMSGKMRLLHLILPILQSAGWRVVIVAQETKQLNILDKYMLQLFGADSFEQVDSDMAVNHKQLATQRFNSDSSKQFVFLLKSGIHISLRNVQLVIIYDSDWNPENDTRALKKVHFEGIGGKKPLAVFRLYTELSVEENILALSHDKKIPVISSNSMVSAKVCHRVLMRGVKEIFDLYDHAETTTHVRPQREGPLGGFKGNNLQDLSSRCELQRVWYDAERARKLVYGVLNPEICDGWSVRDELLGSIFSSREDMVPVFTESHVVLDTRKSVEGFWTSLLKRRHEEWQAQEVNNLGKGHRERRKVAYSEEALASAAYTKAQVTEEREGRLQRLQQTGGSDNGDPDWSSGESPENQDTEFLNSAQPCTDEPHEVMDANDLDREEEDHSCLNDGSSSHDKELSVSTSGGSTPAVLPTTDTAGTSPKTTVTDVGVSLIGRQQEGSTTATAKCIQLIDAMMTTLTRLCQALKLPETVANHARDLVMHVSKMSSLLKDKRSHYEIVALDLALCWVAAHDLHHPLNKRETIKSAEAEMGIKYKYVDQLEETLYQKLKGMCGNYHAPASQPSAPVQVELVVPSLQEGSPVVTSFVHPEMLLCNSKDAAASETTVKELSSSPSVGSEASPCLQPKAPSGGSELQAQEPGLSVPNIGSGASQSLQPKTQSGGSSFPSKLQAQQSLASMQLLRSPGAVAVAETTQTSQPQTGSAQCAKDATSDTSFEQSYQLQHPDEPQLLPNLGFAAFTGLQQPQAWSGVPSQVQVQEVALPSSSPLQTTPFLLPESQQQMFSTELLLSERPKEQISGMWPRAQTVEMQHMRALVKGQTKETEQLAQRTEKEKEVMRRKLEVASASVMKHADPGPILEQLQKFSDFDVRVLNQRLAEERNLMEFRHGMELGKLKELHALQRSRKDNRSAVPAADVFALESEVKTICEYYSQLLASSQDTNTPSPLLSTTPVSLGMLSVQSATSSLITLPHAVIEQNKRQQQMQQQSSCPPTLLGASGDKPSGGLSSSSLPSGQYEKAYQCLESRIALSLPIPVSRGPTPVSAAAGQNASAHLVSESTRIAAPAPISIPRAPTLVSASSVQYESSHLVSESTWIAVTEASVPISRGLTSATVANNTHYENARPVLEAGIAVPIPVPVSSGRSSASTATGQSESAHQVLEPGISASTHVHELSTLIPSSIAMVVAASASSSHPSSAILVREQEKLSSVANKLKGLFQEETKRIKAQYDKEAEQLHRRYKALLTEEHHLFSEKQKMLQHDIAKMDLCLQSMHGSSTTPSQGVTYTVAPMPQQARSVAACASASAAKMRSLAQQQPAAGTLPVFQTTGSSSGVQFVGRTSGLATTTNSRTPPCVAGATASSHPAPEANTPPSSTENLPSCHAGVAVITRPSKNMLQVGVTHVPTVAVMMSSRLREQTHHMPDNSSTQLAGGLNSSSERGGNSLVGTEMHPAMPASLIYLSDSEDEQ</sequence>
<feature type="region of interest" description="Disordered" evidence="12">
    <location>
        <begin position="2475"/>
        <end position="2509"/>
    </location>
</feature>
<dbReference type="InterPro" id="IPR049730">
    <property type="entry name" value="SNF2/RAD54-like_C"/>
</dbReference>
<dbReference type="InterPro" id="IPR000330">
    <property type="entry name" value="SNF2_N"/>
</dbReference>